<organism evidence="1 2">
    <name type="scientific">Nostoc linckia FACHB-391</name>
    <dbReference type="NCBI Taxonomy" id="2692906"/>
    <lineage>
        <taxon>Bacteria</taxon>
        <taxon>Bacillati</taxon>
        <taxon>Cyanobacteriota</taxon>
        <taxon>Cyanophyceae</taxon>
        <taxon>Nostocales</taxon>
        <taxon>Nostocaceae</taxon>
        <taxon>Nostoc</taxon>
    </lineage>
</organism>
<name>A0ABR8ESN8_NOSLI</name>
<dbReference type="Proteomes" id="UP000604661">
    <property type="component" value="Unassembled WGS sequence"/>
</dbReference>
<evidence type="ECO:0000313" key="1">
    <source>
        <dbReference type="EMBL" id="MBD2560943.1"/>
    </source>
</evidence>
<reference evidence="1 2" key="1">
    <citation type="journal article" date="2020" name="ISME J.">
        <title>Comparative genomics reveals insights into cyanobacterial evolution and habitat adaptation.</title>
        <authorList>
            <person name="Chen M.Y."/>
            <person name="Teng W.K."/>
            <person name="Zhao L."/>
            <person name="Hu C.X."/>
            <person name="Zhou Y.K."/>
            <person name="Han B.P."/>
            <person name="Song L.R."/>
            <person name="Shu W.S."/>
        </authorList>
    </citation>
    <scope>NUCLEOTIDE SEQUENCE [LARGE SCALE GENOMIC DNA]</scope>
    <source>
        <strain evidence="1 2">FACHB-391</strain>
    </source>
</reference>
<gene>
    <name evidence="1" type="ORF">H6G95_09980</name>
</gene>
<protein>
    <submittedName>
        <fullName evidence="1">Uncharacterized protein</fullName>
    </submittedName>
</protein>
<evidence type="ECO:0000313" key="2">
    <source>
        <dbReference type="Proteomes" id="UP000604661"/>
    </source>
</evidence>
<keyword evidence="2" id="KW-1185">Reference proteome</keyword>
<dbReference type="EMBL" id="JACJTE010000008">
    <property type="protein sequence ID" value="MBD2560943.1"/>
    <property type="molecule type" value="Genomic_DNA"/>
</dbReference>
<dbReference type="RefSeq" id="WP_190971425.1">
    <property type="nucleotide sequence ID" value="NZ_JACJTE010000008.1"/>
</dbReference>
<accession>A0ABR8ESN8</accession>
<comment type="caution">
    <text evidence="1">The sequence shown here is derived from an EMBL/GenBank/DDBJ whole genome shotgun (WGS) entry which is preliminary data.</text>
</comment>
<proteinExistence type="predicted"/>
<sequence length="62" mass="7174">MRYNIISPGVGARQCRAPTGVPHVNENRYKIFLITHNPNYLVSQSDRSNSWCSLILWLTTRK</sequence>